<dbReference type="AlphaFoldDB" id="A0A511QQE6"/>
<feature type="chain" id="PRO_5022200833" description="Lipoprotein" evidence="1">
    <location>
        <begin position="22"/>
        <end position="94"/>
    </location>
</feature>
<protein>
    <recommendedName>
        <fullName evidence="4">Lipoprotein</fullName>
    </recommendedName>
</protein>
<proteinExistence type="predicted"/>
<evidence type="ECO:0000313" key="2">
    <source>
        <dbReference type="EMBL" id="GEM79126.1"/>
    </source>
</evidence>
<comment type="caution">
    <text evidence="2">The sequence shown here is derived from an EMBL/GenBank/DDBJ whole genome shotgun (WGS) entry which is preliminary data.</text>
</comment>
<evidence type="ECO:0000313" key="3">
    <source>
        <dbReference type="Proteomes" id="UP000321113"/>
    </source>
</evidence>
<feature type="signal peptide" evidence="1">
    <location>
        <begin position="1"/>
        <end position="21"/>
    </location>
</feature>
<keyword evidence="1" id="KW-0732">Signal</keyword>
<name>A0A511QQE6_9VIBR</name>
<evidence type="ECO:0008006" key="4">
    <source>
        <dbReference type="Google" id="ProtNLM"/>
    </source>
</evidence>
<dbReference type="RefSeq" id="WP_119008452.1">
    <property type="nucleotide sequence ID" value="NZ_BJXK01000004.1"/>
</dbReference>
<evidence type="ECO:0000256" key="1">
    <source>
        <dbReference type="SAM" id="SignalP"/>
    </source>
</evidence>
<dbReference type="OrthoDB" id="5905990at2"/>
<organism evidence="2 3">
    <name type="scientific">Vibrio superstes NBRC 103154</name>
    <dbReference type="NCBI Taxonomy" id="1219062"/>
    <lineage>
        <taxon>Bacteria</taxon>
        <taxon>Pseudomonadati</taxon>
        <taxon>Pseudomonadota</taxon>
        <taxon>Gammaproteobacteria</taxon>
        <taxon>Vibrionales</taxon>
        <taxon>Vibrionaceae</taxon>
        <taxon>Vibrio</taxon>
    </lineage>
</organism>
<gene>
    <name evidence="2" type="ORF">VSU01S_13710</name>
</gene>
<keyword evidence="3" id="KW-1185">Reference proteome</keyword>
<dbReference type="EMBL" id="BJXK01000004">
    <property type="protein sequence ID" value="GEM79126.1"/>
    <property type="molecule type" value="Genomic_DNA"/>
</dbReference>
<sequence length="94" mass="10713">MKILTIPALLFGLSLSCNALATNALDSLSIESIKQNMSAEQIQMTLDEWKEQQLSMVEQKVEAMSDSAPYIERKKYVMLRIEQEYDNLNKALSQ</sequence>
<reference evidence="2 3" key="1">
    <citation type="submission" date="2019-07" db="EMBL/GenBank/DDBJ databases">
        <title>Whole genome shotgun sequence of Vibrio superstes NBRC 103154.</title>
        <authorList>
            <person name="Hosoyama A."/>
            <person name="Uohara A."/>
            <person name="Ohji S."/>
            <person name="Ichikawa N."/>
        </authorList>
    </citation>
    <scope>NUCLEOTIDE SEQUENCE [LARGE SCALE GENOMIC DNA]</scope>
    <source>
        <strain evidence="2 3">NBRC 103154</strain>
    </source>
</reference>
<accession>A0A511QQE6</accession>
<dbReference type="Proteomes" id="UP000321113">
    <property type="component" value="Unassembled WGS sequence"/>
</dbReference>
<dbReference type="PROSITE" id="PS51257">
    <property type="entry name" value="PROKAR_LIPOPROTEIN"/>
    <property type="match status" value="1"/>
</dbReference>